<keyword evidence="1" id="KW-0732">Signal</keyword>
<feature type="chain" id="PRO_5045083179" evidence="1">
    <location>
        <begin position="22"/>
        <end position="331"/>
    </location>
</feature>
<keyword evidence="3" id="KW-1185">Reference proteome</keyword>
<accession>A0ABR1WA05</accession>
<feature type="signal peptide" evidence="1">
    <location>
        <begin position="1"/>
        <end position="21"/>
    </location>
</feature>
<gene>
    <name evidence="2" type="ORF">PG994_003102</name>
</gene>
<dbReference type="GeneID" id="92087574"/>
<evidence type="ECO:0000256" key="1">
    <source>
        <dbReference type="SAM" id="SignalP"/>
    </source>
</evidence>
<dbReference type="EMBL" id="JAQQWL010000003">
    <property type="protein sequence ID" value="KAK8079295.1"/>
    <property type="molecule type" value="Genomic_DNA"/>
</dbReference>
<evidence type="ECO:0000313" key="2">
    <source>
        <dbReference type="EMBL" id="KAK8079295.1"/>
    </source>
</evidence>
<dbReference type="RefSeq" id="XP_066720366.1">
    <property type="nucleotide sequence ID" value="XM_066854511.1"/>
</dbReference>
<evidence type="ECO:0000313" key="3">
    <source>
        <dbReference type="Proteomes" id="UP001480595"/>
    </source>
</evidence>
<reference evidence="2 3" key="1">
    <citation type="submission" date="2023-01" db="EMBL/GenBank/DDBJ databases">
        <title>Analysis of 21 Apiospora genomes using comparative genomics revels a genus with tremendous synthesis potential of carbohydrate active enzymes and secondary metabolites.</title>
        <authorList>
            <person name="Sorensen T."/>
        </authorList>
    </citation>
    <scope>NUCLEOTIDE SEQUENCE [LARGE SCALE GENOMIC DNA]</scope>
    <source>
        <strain evidence="2 3">CBS 135458</strain>
    </source>
</reference>
<proteinExistence type="predicted"/>
<dbReference type="Proteomes" id="UP001480595">
    <property type="component" value="Unassembled WGS sequence"/>
</dbReference>
<sequence>MSSKLAVSLLGLSALVPYVLANGDYIFTVYRDAGCSKVDGDENSYLDVHTFDSSADTCQQGTIIPSDDWERNDESGQYKGYVDGQGLAPECQIRILDQAEVQPDTCGVPYVFIDGAKDHNCVEVWFDEVWGTAYCCNDECDSWARKATASALTTTGGGSGASSVAARRQHARDLGLQKKRDDTCKWEGTGKKKTRSSTPVKLTGDQLCQLDSGCELGAETSVGFEATSTFSVTTSIGASFFEIVSASMELSYEYSWSENQESTVSYKVTQPQGTTGHIEWFGYFYCDTGKFTGNCDDEGFGDMVGNEGENCIPAYLPDGNADGTAVFVQSA</sequence>
<dbReference type="Pfam" id="PF19535">
    <property type="entry name" value="DUF6060"/>
    <property type="match status" value="1"/>
</dbReference>
<organism evidence="2 3">
    <name type="scientific">Apiospora phragmitis</name>
    <dbReference type="NCBI Taxonomy" id="2905665"/>
    <lineage>
        <taxon>Eukaryota</taxon>
        <taxon>Fungi</taxon>
        <taxon>Dikarya</taxon>
        <taxon>Ascomycota</taxon>
        <taxon>Pezizomycotina</taxon>
        <taxon>Sordariomycetes</taxon>
        <taxon>Xylariomycetidae</taxon>
        <taxon>Amphisphaeriales</taxon>
        <taxon>Apiosporaceae</taxon>
        <taxon>Apiospora</taxon>
    </lineage>
</organism>
<comment type="caution">
    <text evidence="2">The sequence shown here is derived from an EMBL/GenBank/DDBJ whole genome shotgun (WGS) entry which is preliminary data.</text>
</comment>
<protein>
    <submittedName>
        <fullName evidence="2">Uncharacterized protein</fullName>
    </submittedName>
</protein>
<name>A0ABR1WA05_9PEZI</name>
<dbReference type="SUPFAM" id="SSF56973">
    <property type="entry name" value="Aerolisin/ETX pore-forming domain"/>
    <property type="match status" value="1"/>
</dbReference>
<dbReference type="InterPro" id="IPR045702">
    <property type="entry name" value="DUF6060"/>
</dbReference>